<name>M1CWY1_SOLTU</name>
<dbReference type="InParanoid" id="M1CWY1"/>
<organism evidence="1 2">
    <name type="scientific">Solanum tuberosum</name>
    <name type="common">Potato</name>
    <dbReference type="NCBI Taxonomy" id="4113"/>
    <lineage>
        <taxon>Eukaryota</taxon>
        <taxon>Viridiplantae</taxon>
        <taxon>Streptophyta</taxon>
        <taxon>Embryophyta</taxon>
        <taxon>Tracheophyta</taxon>
        <taxon>Spermatophyta</taxon>
        <taxon>Magnoliopsida</taxon>
        <taxon>eudicotyledons</taxon>
        <taxon>Gunneridae</taxon>
        <taxon>Pentapetalae</taxon>
        <taxon>asterids</taxon>
        <taxon>lamiids</taxon>
        <taxon>Solanales</taxon>
        <taxon>Solanaceae</taxon>
        <taxon>Solanoideae</taxon>
        <taxon>Solaneae</taxon>
        <taxon>Solanum</taxon>
    </lineage>
</organism>
<protein>
    <submittedName>
        <fullName evidence="1">Uncharacterized protein</fullName>
    </submittedName>
</protein>
<dbReference type="Gramene" id="PGSC0003DMT400076543">
    <property type="protein sequence ID" value="PGSC0003DMT400076543"/>
    <property type="gene ID" value="PGSC0003DMG402029758"/>
</dbReference>
<keyword evidence="2" id="KW-1185">Reference proteome</keyword>
<accession>M1CWY1</accession>
<proteinExistence type="predicted"/>
<reference evidence="2" key="1">
    <citation type="journal article" date="2011" name="Nature">
        <title>Genome sequence and analysis of the tuber crop potato.</title>
        <authorList>
            <consortium name="The Potato Genome Sequencing Consortium"/>
        </authorList>
    </citation>
    <scope>NUCLEOTIDE SEQUENCE [LARGE SCALE GENOMIC DNA]</scope>
    <source>
        <strain evidence="2">cv. DM1-3 516 R44</strain>
    </source>
</reference>
<reference evidence="1" key="2">
    <citation type="submission" date="2015-06" db="UniProtKB">
        <authorList>
            <consortium name="EnsemblPlants"/>
        </authorList>
    </citation>
    <scope>IDENTIFICATION</scope>
    <source>
        <strain evidence="1">DM1-3 516 R44</strain>
    </source>
</reference>
<dbReference type="PaxDb" id="4113-PGSC0003DMT400076543"/>
<evidence type="ECO:0000313" key="1">
    <source>
        <dbReference type="EnsemblPlants" id="PGSC0003DMT400076543"/>
    </source>
</evidence>
<dbReference type="Proteomes" id="UP000011115">
    <property type="component" value="Unassembled WGS sequence"/>
</dbReference>
<evidence type="ECO:0000313" key="2">
    <source>
        <dbReference type="Proteomes" id="UP000011115"/>
    </source>
</evidence>
<sequence length="104" mass="11904">MPSAYLFMSFIQQPCWRQPLGVVPHIERILASVIISVGDVVKYQLKDAFQVVFNFLLLVLFTGFRQDLQKLSGFRIFSSQAGAMWRHDDWGRGRKCAILSPDAK</sequence>
<dbReference type="HOGENOM" id="CLU_2254913_0_0_1"/>
<dbReference type="AlphaFoldDB" id="M1CWY1"/>
<dbReference type="EnsemblPlants" id="PGSC0003DMT400076543">
    <property type="protein sequence ID" value="PGSC0003DMT400076543"/>
    <property type="gene ID" value="PGSC0003DMG402029758"/>
</dbReference>